<evidence type="ECO:0000256" key="7">
    <source>
        <dbReference type="RuleBase" id="RU363032"/>
    </source>
</evidence>
<evidence type="ECO:0000256" key="1">
    <source>
        <dbReference type="ARBA" id="ARBA00004651"/>
    </source>
</evidence>
<keyword evidence="4 7" id="KW-0812">Transmembrane</keyword>
<dbReference type="CDD" id="cd06261">
    <property type="entry name" value="TM_PBP2"/>
    <property type="match status" value="1"/>
</dbReference>
<comment type="caution">
    <text evidence="9">The sequence shown here is derived from an EMBL/GenBank/DDBJ whole genome shotgun (WGS) entry which is preliminary data.</text>
</comment>
<feature type="transmembrane region" description="Helical" evidence="7">
    <location>
        <begin position="222"/>
        <end position="241"/>
    </location>
</feature>
<accession>A0A926DVH0</accession>
<dbReference type="PANTHER" id="PTHR43227:SF11">
    <property type="entry name" value="BLL4140 PROTEIN"/>
    <property type="match status" value="1"/>
</dbReference>
<dbReference type="PANTHER" id="PTHR43227">
    <property type="entry name" value="BLL4140 PROTEIN"/>
    <property type="match status" value="1"/>
</dbReference>
<evidence type="ECO:0000313" key="10">
    <source>
        <dbReference type="Proteomes" id="UP000657006"/>
    </source>
</evidence>
<dbReference type="AlphaFoldDB" id="A0A926DVH0"/>
<reference evidence="9" key="1">
    <citation type="submission" date="2020-08" db="EMBL/GenBank/DDBJ databases">
        <title>Genome public.</title>
        <authorList>
            <person name="Liu C."/>
            <person name="Sun Q."/>
        </authorList>
    </citation>
    <scope>NUCLEOTIDE SEQUENCE</scope>
    <source>
        <strain evidence="9">NSJ-32</strain>
    </source>
</reference>
<name>A0A926DVH0_9FIRM</name>
<dbReference type="EMBL" id="JACRSQ010000025">
    <property type="protein sequence ID" value="MBC8544587.1"/>
    <property type="molecule type" value="Genomic_DNA"/>
</dbReference>
<comment type="similarity">
    <text evidence="7">Belongs to the binding-protein-dependent transport system permease family.</text>
</comment>
<dbReference type="PROSITE" id="PS50928">
    <property type="entry name" value="ABC_TM1"/>
    <property type="match status" value="1"/>
</dbReference>
<evidence type="ECO:0000256" key="5">
    <source>
        <dbReference type="ARBA" id="ARBA00022989"/>
    </source>
</evidence>
<dbReference type="InterPro" id="IPR035906">
    <property type="entry name" value="MetI-like_sf"/>
</dbReference>
<gene>
    <name evidence="9" type="ORF">H8730_13650</name>
</gene>
<keyword evidence="5 7" id="KW-1133">Transmembrane helix</keyword>
<keyword evidence="10" id="KW-1185">Reference proteome</keyword>
<dbReference type="GO" id="GO:0055085">
    <property type="term" value="P:transmembrane transport"/>
    <property type="evidence" value="ECO:0007669"/>
    <property type="project" value="InterPro"/>
</dbReference>
<feature type="transmembrane region" description="Helical" evidence="7">
    <location>
        <begin position="93"/>
        <end position="117"/>
    </location>
</feature>
<evidence type="ECO:0000259" key="8">
    <source>
        <dbReference type="PROSITE" id="PS50928"/>
    </source>
</evidence>
<keyword evidence="2 7" id="KW-0813">Transport</keyword>
<dbReference type="Proteomes" id="UP000657006">
    <property type="component" value="Unassembled WGS sequence"/>
</dbReference>
<dbReference type="SUPFAM" id="SSF161098">
    <property type="entry name" value="MetI-like"/>
    <property type="match status" value="1"/>
</dbReference>
<evidence type="ECO:0000256" key="6">
    <source>
        <dbReference type="ARBA" id="ARBA00023136"/>
    </source>
</evidence>
<protein>
    <submittedName>
        <fullName evidence="9">Sugar ABC transporter permease</fullName>
    </submittedName>
</protein>
<feature type="domain" description="ABC transmembrane type-1" evidence="8">
    <location>
        <begin position="89"/>
        <end position="304"/>
    </location>
</feature>
<dbReference type="RefSeq" id="WP_177719488.1">
    <property type="nucleotide sequence ID" value="NZ_JACRSQ010000025.1"/>
</dbReference>
<feature type="transmembrane region" description="Helical" evidence="7">
    <location>
        <begin position="129"/>
        <end position="149"/>
    </location>
</feature>
<evidence type="ECO:0000313" key="9">
    <source>
        <dbReference type="EMBL" id="MBC8544587.1"/>
    </source>
</evidence>
<dbReference type="GO" id="GO:0005886">
    <property type="term" value="C:plasma membrane"/>
    <property type="evidence" value="ECO:0007669"/>
    <property type="project" value="UniProtKB-SubCell"/>
</dbReference>
<evidence type="ECO:0000256" key="4">
    <source>
        <dbReference type="ARBA" id="ARBA00022692"/>
    </source>
</evidence>
<proteinExistence type="inferred from homology"/>
<sequence length="317" mass="36074">MANSTSAIARKKMRTTPKKALFYIKRDRMLWLLILPGLAYFIIFKYVPMFGVLMAFEDYRPSKGILGSQWVGLRYFLDFFHSAYFSRLVRNTILISVYSLLWGFPVPIIFALFLNELRDGPFKKVVQTVSYLPHFISVVVLVGMVQSFLNPYDGIVNVIIKSLGGTPINFLSEPSWFRTIYVVSGIWQNFGYDSIIYLSAISAVDPQLYEAARVDGAKRLQIMFHVTLPGILPTVIIMLILRFGSIMSVGFEKVNLLYSPATYETADVISTYVYRRGVLDGQFSFSTAVDFFNSVINLILICTVNKISRKVSETSLW</sequence>
<keyword evidence="3" id="KW-1003">Cell membrane</keyword>
<dbReference type="Gene3D" id="1.10.3720.10">
    <property type="entry name" value="MetI-like"/>
    <property type="match status" value="1"/>
</dbReference>
<dbReference type="Pfam" id="PF00528">
    <property type="entry name" value="BPD_transp_1"/>
    <property type="match status" value="1"/>
</dbReference>
<evidence type="ECO:0000256" key="2">
    <source>
        <dbReference type="ARBA" id="ARBA00022448"/>
    </source>
</evidence>
<dbReference type="InterPro" id="IPR000515">
    <property type="entry name" value="MetI-like"/>
</dbReference>
<feature type="transmembrane region" description="Helical" evidence="7">
    <location>
        <begin position="29"/>
        <end position="56"/>
    </location>
</feature>
<keyword evidence="6 7" id="KW-0472">Membrane</keyword>
<organism evidence="9 10">
    <name type="scientific">Bianquea renquensis</name>
    <dbReference type="NCBI Taxonomy" id="2763661"/>
    <lineage>
        <taxon>Bacteria</taxon>
        <taxon>Bacillati</taxon>
        <taxon>Bacillota</taxon>
        <taxon>Clostridia</taxon>
        <taxon>Eubacteriales</taxon>
        <taxon>Bianqueaceae</taxon>
        <taxon>Bianquea</taxon>
    </lineage>
</organism>
<comment type="subcellular location">
    <subcellularLocation>
        <location evidence="1 7">Cell membrane</location>
        <topology evidence="1 7">Multi-pass membrane protein</topology>
    </subcellularLocation>
</comment>
<dbReference type="InterPro" id="IPR050809">
    <property type="entry name" value="UgpAE/MalFG_permease"/>
</dbReference>
<evidence type="ECO:0000256" key="3">
    <source>
        <dbReference type="ARBA" id="ARBA00022475"/>
    </source>
</evidence>